<keyword evidence="2" id="KW-1185">Reference proteome</keyword>
<reference evidence="1" key="1">
    <citation type="submission" date="2023-05" db="EMBL/GenBank/DDBJ databases">
        <title>Nepenthes gracilis genome sequencing.</title>
        <authorList>
            <person name="Fukushima K."/>
        </authorList>
    </citation>
    <scope>NUCLEOTIDE SEQUENCE</scope>
    <source>
        <strain evidence="1">SING2019-196</strain>
    </source>
</reference>
<protein>
    <submittedName>
        <fullName evidence="1">Uncharacterized protein</fullName>
    </submittedName>
</protein>
<dbReference type="EMBL" id="BSYO01000029">
    <property type="protein sequence ID" value="GMH25296.1"/>
    <property type="molecule type" value="Genomic_DNA"/>
</dbReference>
<dbReference type="PANTHER" id="PTHR35095">
    <property type="entry name" value="OS05G0143300 PROTEIN"/>
    <property type="match status" value="1"/>
</dbReference>
<comment type="caution">
    <text evidence="1">The sequence shown here is derived from an EMBL/GenBank/DDBJ whole genome shotgun (WGS) entry which is preliminary data.</text>
</comment>
<sequence length="337" mass="37564">MGLTFQDQGLESLATAIGKHAIKGSNLPIVAKWADADRKWQARRVQIAQSPASKVPNADASQHSLIDGAMLTGYPPPYNKYKNQSPENAGFAPYRLPPIQNQPNPSIIQAHGFQGLRPDPMTSVARHSLAYGMRCVSHSLHPAPVINQSQSLRYFPRVKDCSHLLSISQSKQKIMRSEILNLRPHHWGDQCNHISGFAGSYQFVEASRNAERCARHEKKICEFLMSGSSGKEQEGLDHSHLSNLMSPEAINICMPLQYATRTDFRSENSIMLKPSLFYPSGNRCSQKCLENLVDDFHCHSPVSVNTNGHIVIIDTTADMKNRASILAELYFLKESTQ</sequence>
<evidence type="ECO:0000313" key="2">
    <source>
        <dbReference type="Proteomes" id="UP001279734"/>
    </source>
</evidence>
<dbReference type="PANTHER" id="PTHR35095:SF1">
    <property type="entry name" value="OS05G0143300 PROTEIN"/>
    <property type="match status" value="1"/>
</dbReference>
<proteinExistence type="predicted"/>
<gene>
    <name evidence="1" type="ORF">Nepgr_027139</name>
</gene>
<organism evidence="1 2">
    <name type="scientific">Nepenthes gracilis</name>
    <name type="common">Slender pitcher plant</name>
    <dbReference type="NCBI Taxonomy" id="150966"/>
    <lineage>
        <taxon>Eukaryota</taxon>
        <taxon>Viridiplantae</taxon>
        <taxon>Streptophyta</taxon>
        <taxon>Embryophyta</taxon>
        <taxon>Tracheophyta</taxon>
        <taxon>Spermatophyta</taxon>
        <taxon>Magnoliopsida</taxon>
        <taxon>eudicotyledons</taxon>
        <taxon>Gunneridae</taxon>
        <taxon>Pentapetalae</taxon>
        <taxon>Caryophyllales</taxon>
        <taxon>Nepenthaceae</taxon>
        <taxon>Nepenthes</taxon>
    </lineage>
</organism>
<accession>A0AAD3TAV7</accession>
<dbReference type="Proteomes" id="UP001279734">
    <property type="component" value="Unassembled WGS sequence"/>
</dbReference>
<evidence type="ECO:0000313" key="1">
    <source>
        <dbReference type="EMBL" id="GMH25296.1"/>
    </source>
</evidence>
<name>A0AAD3TAV7_NEPGR</name>
<dbReference type="AlphaFoldDB" id="A0AAD3TAV7"/>